<dbReference type="Proteomes" id="UP000000248">
    <property type="component" value="Chromosome"/>
</dbReference>
<dbReference type="eggNOG" id="COG3326">
    <property type="taxonomic scope" value="Bacteria"/>
</dbReference>
<dbReference type="InterPro" id="IPR010718">
    <property type="entry name" value="DUF1294"/>
</dbReference>
<dbReference type="OrthoDB" id="72963at2"/>
<keyword evidence="1" id="KW-0597">Phosphoprotein</keyword>
<dbReference type="GO" id="GO:0043488">
    <property type="term" value="P:regulation of mRNA stability"/>
    <property type="evidence" value="ECO:0007669"/>
    <property type="project" value="TreeGrafter"/>
</dbReference>
<dbReference type="CDD" id="cd04458">
    <property type="entry name" value="CSP_CDS"/>
    <property type="match status" value="1"/>
</dbReference>
<dbReference type="AlphaFoldDB" id="A5EWK7"/>
<sequence>MSVRPKHNEICTGTVVYWNDDKGFGFIDTNEKQANVFFHISHFAYENRRPQRGDKVSFLRSPEQTSGKPSAKRVVIQGHEKTLLSRNVHEQQIQHPHFVEGCIYVLNDILFFLVLATISPIIAITSAIISVMTVSLYSYDKYAAIHDHQRVPEASLHIAALLGGWPGALIARAFLRHKTKKIRFVLFFWMSIFVNIAMIYGLVWVLYFSN</sequence>
<evidence type="ECO:0000256" key="2">
    <source>
        <dbReference type="SAM" id="Phobius"/>
    </source>
</evidence>
<dbReference type="RefSeq" id="WP_011927913.1">
    <property type="nucleotide sequence ID" value="NC_009446.1"/>
</dbReference>
<dbReference type="InterPro" id="IPR011129">
    <property type="entry name" value="CSD"/>
</dbReference>
<proteinExistence type="predicted"/>
<evidence type="ECO:0000256" key="1">
    <source>
        <dbReference type="ARBA" id="ARBA00022553"/>
    </source>
</evidence>
<evidence type="ECO:0000313" key="4">
    <source>
        <dbReference type="EMBL" id="ABQ13498.1"/>
    </source>
</evidence>
<accession>A5EWK7</accession>
<evidence type="ECO:0000313" key="5">
    <source>
        <dbReference type="Proteomes" id="UP000000248"/>
    </source>
</evidence>
<keyword evidence="2" id="KW-1133">Transmembrane helix</keyword>
<dbReference type="GO" id="GO:0005829">
    <property type="term" value="C:cytosol"/>
    <property type="evidence" value="ECO:0007669"/>
    <property type="project" value="UniProtKB-ARBA"/>
</dbReference>
<feature type="transmembrane region" description="Helical" evidence="2">
    <location>
        <begin position="187"/>
        <end position="207"/>
    </location>
</feature>
<dbReference type="InterPro" id="IPR012340">
    <property type="entry name" value="NA-bd_OB-fold"/>
</dbReference>
<gene>
    <name evidence="4" type="ordered locus">DNO_0162</name>
</gene>
<organism evidence="4 5">
    <name type="scientific">Dichelobacter nodosus (strain VCS1703A)</name>
    <dbReference type="NCBI Taxonomy" id="246195"/>
    <lineage>
        <taxon>Bacteria</taxon>
        <taxon>Pseudomonadati</taxon>
        <taxon>Pseudomonadota</taxon>
        <taxon>Gammaproteobacteria</taxon>
        <taxon>Cardiobacteriales</taxon>
        <taxon>Cardiobacteriaceae</taxon>
        <taxon>Dichelobacter</taxon>
    </lineage>
</organism>
<dbReference type="SMART" id="SM00357">
    <property type="entry name" value="CSP"/>
    <property type="match status" value="1"/>
</dbReference>
<keyword evidence="2" id="KW-0812">Transmembrane</keyword>
<dbReference type="SUPFAM" id="SSF50249">
    <property type="entry name" value="Nucleic acid-binding proteins"/>
    <property type="match status" value="1"/>
</dbReference>
<keyword evidence="5" id="KW-1185">Reference proteome</keyword>
<feature type="transmembrane region" description="Helical" evidence="2">
    <location>
        <begin position="109"/>
        <end position="134"/>
    </location>
</feature>
<dbReference type="KEGG" id="dno:DNO_0162"/>
<feature type="transmembrane region" description="Helical" evidence="2">
    <location>
        <begin position="154"/>
        <end position="175"/>
    </location>
</feature>
<protein>
    <submittedName>
        <fullName evidence="4">Cold-shock DNA-binding domain protein</fullName>
    </submittedName>
</protein>
<dbReference type="GO" id="GO:0003677">
    <property type="term" value="F:DNA binding"/>
    <property type="evidence" value="ECO:0007669"/>
    <property type="project" value="UniProtKB-KW"/>
</dbReference>
<dbReference type="Pfam" id="PF00313">
    <property type="entry name" value="CSD"/>
    <property type="match status" value="1"/>
</dbReference>
<reference evidence="4 5" key="1">
    <citation type="journal article" date="2007" name="Nat. Biotechnol.">
        <title>Genome sequence and identification of candidate vaccine antigens from the animal pathogen Dichelobacter nodosus.</title>
        <authorList>
            <person name="Myers G.S."/>
            <person name="Parker D."/>
            <person name="Al-Hasani K."/>
            <person name="Kennan R.M."/>
            <person name="Seemann T."/>
            <person name="Ren Q."/>
            <person name="Badger J.H."/>
            <person name="Selengut J.D."/>
            <person name="Deboy R.T."/>
            <person name="Tettelin H."/>
            <person name="Boyce J.D."/>
            <person name="McCarl V.P."/>
            <person name="Han X."/>
            <person name="Nelson W.C."/>
            <person name="Madupu R."/>
            <person name="Mohamoud Y."/>
            <person name="Holley T."/>
            <person name="Fedorova N."/>
            <person name="Khouri H."/>
            <person name="Bottomley S.P."/>
            <person name="Whittington R.J."/>
            <person name="Adler B."/>
            <person name="Songer J.G."/>
            <person name="Rood J.I."/>
            <person name="Paulsen I.T."/>
        </authorList>
    </citation>
    <scope>NUCLEOTIDE SEQUENCE [LARGE SCALE GENOMIC DNA]</scope>
    <source>
        <strain evidence="4 5">VCS1703A</strain>
    </source>
</reference>
<dbReference type="PANTHER" id="PTHR12962:SF1">
    <property type="entry name" value="COLD SHOCK DOMAIN-CONTAINING PROTEIN CG9705"/>
    <property type="match status" value="1"/>
</dbReference>
<name>A5EWK7_DICNV</name>
<dbReference type="PANTHER" id="PTHR12962">
    <property type="entry name" value="CALCIUM-REGULATED HEAT STABLE PROTEIN CRHSP-24-RELATED"/>
    <property type="match status" value="1"/>
</dbReference>
<keyword evidence="4" id="KW-0238">DNA-binding</keyword>
<dbReference type="Pfam" id="PF06961">
    <property type="entry name" value="DUF1294"/>
    <property type="match status" value="1"/>
</dbReference>
<keyword evidence="2" id="KW-0472">Membrane</keyword>
<evidence type="ECO:0000259" key="3">
    <source>
        <dbReference type="PROSITE" id="PS51857"/>
    </source>
</evidence>
<dbReference type="GO" id="GO:0003730">
    <property type="term" value="F:mRNA 3'-UTR binding"/>
    <property type="evidence" value="ECO:0007669"/>
    <property type="project" value="TreeGrafter"/>
</dbReference>
<feature type="domain" description="CSD" evidence="3">
    <location>
        <begin position="10"/>
        <end position="76"/>
    </location>
</feature>
<dbReference type="HOGENOM" id="CLU_091970_0_0_6"/>
<dbReference type="InterPro" id="IPR052069">
    <property type="entry name" value="Ca-reg_mRNA-binding_domain"/>
</dbReference>
<dbReference type="Gene3D" id="2.40.50.140">
    <property type="entry name" value="Nucleic acid-binding proteins"/>
    <property type="match status" value="1"/>
</dbReference>
<dbReference type="eggNOG" id="COG1278">
    <property type="taxonomic scope" value="Bacteria"/>
</dbReference>
<dbReference type="EMBL" id="CP000513">
    <property type="protein sequence ID" value="ABQ13498.1"/>
    <property type="molecule type" value="Genomic_DNA"/>
</dbReference>
<dbReference type="InterPro" id="IPR002059">
    <property type="entry name" value="CSP_DNA-bd"/>
</dbReference>
<dbReference type="STRING" id="246195.DNO_0162"/>
<dbReference type="PROSITE" id="PS51857">
    <property type="entry name" value="CSD_2"/>
    <property type="match status" value="1"/>
</dbReference>